<keyword evidence="3 5" id="KW-0863">Zinc-finger</keyword>
<dbReference type="InterPro" id="IPR035979">
    <property type="entry name" value="RBD_domain_sf"/>
</dbReference>
<keyword evidence="4 5" id="KW-0862">Zinc</keyword>
<feature type="domain" description="C3H1-type" evidence="6">
    <location>
        <begin position="137"/>
        <end position="165"/>
    </location>
</feature>
<feature type="zinc finger region" description="C3H1-type" evidence="5">
    <location>
        <begin position="277"/>
        <end position="304"/>
    </location>
</feature>
<feature type="domain" description="C3H1-type" evidence="6">
    <location>
        <begin position="277"/>
        <end position="304"/>
    </location>
</feature>
<keyword evidence="2" id="KW-0677">Repeat</keyword>
<sequence>MKRRAAALERQNATLNGKAPTMETVCDSKWDVPSCWHMTLNSVVPLLRDVLTLTEADSTQIPASSQSTARIEAISQQPIQNCSSIGTSSDLNVSSNDVELKSGVDSSPKLSSRIIRIPKQKPHRSLPAVSFQTDERRFRHIECPYYLRVGCCPNMLKCNFTHPQVDVSTVVLLPNMYRRFALMEPSLGELADEDFWLHYDENEIYDDFCNFYLDAISVFRTYGRIVKTVVCRNAVHYLRGNVYIEYRECTEAFNALTNLHNRWYDRQQLSPRFVYVTWSNAICEEFVRSKCTRPSTCGLLHPFENPKMVD</sequence>
<dbReference type="InterPro" id="IPR009145">
    <property type="entry name" value="U2AF_small"/>
</dbReference>
<feature type="zinc finger region" description="C3H1-type" evidence="5">
    <location>
        <begin position="137"/>
        <end position="165"/>
    </location>
</feature>
<dbReference type="InterPro" id="IPR012677">
    <property type="entry name" value="Nucleotide-bd_a/b_plait_sf"/>
</dbReference>
<dbReference type="Proteomes" id="UP000030764">
    <property type="component" value="Unassembled WGS sequence"/>
</dbReference>
<dbReference type="InterPro" id="IPR000571">
    <property type="entry name" value="Znf_CCCH"/>
</dbReference>
<dbReference type="Gene3D" id="3.30.70.330">
    <property type="match status" value="1"/>
</dbReference>
<dbReference type="AlphaFoldDB" id="A0A085MD36"/>
<keyword evidence="1 5" id="KW-0479">Metal-binding</keyword>
<dbReference type="GO" id="GO:0000398">
    <property type="term" value="P:mRNA splicing, via spliceosome"/>
    <property type="evidence" value="ECO:0007669"/>
    <property type="project" value="InterPro"/>
</dbReference>
<evidence type="ECO:0000256" key="1">
    <source>
        <dbReference type="ARBA" id="ARBA00022723"/>
    </source>
</evidence>
<dbReference type="PANTHER" id="PTHR12620">
    <property type="entry name" value="U2 SNRNP AUXILIARY FACTOR, SMALL SUBUNIT"/>
    <property type="match status" value="1"/>
</dbReference>
<name>A0A085MD36_9BILA</name>
<dbReference type="SMART" id="SM00356">
    <property type="entry name" value="ZnF_C3H1"/>
    <property type="match status" value="2"/>
</dbReference>
<evidence type="ECO:0000256" key="4">
    <source>
        <dbReference type="ARBA" id="ARBA00022833"/>
    </source>
</evidence>
<proteinExistence type="predicted"/>
<evidence type="ECO:0000256" key="3">
    <source>
        <dbReference type="ARBA" id="ARBA00022771"/>
    </source>
</evidence>
<organism evidence="7 9">
    <name type="scientific">Trichuris suis</name>
    <name type="common">pig whipworm</name>
    <dbReference type="NCBI Taxonomy" id="68888"/>
    <lineage>
        <taxon>Eukaryota</taxon>
        <taxon>Metazoa</taxon>
        <taxon>Ecdysozoa</taxon>
        <taxon>Nematoda</taxon>
        <taxon>Enoplea</taxon>
        <taxon>Dorylaimia</taxon>
        <taxon>Trichinellida</taxon>
        <taxon>Trichuridae</taxon>
        <taxon>Trichuris</taxon>
    </lineage>
</organism>
<dbReference type="GO" id="GO:0008270">
    <property type="term" value="F:zinc ion binding"/>
    <property type="evidence" value="ECO:0007669"/>
    <property type="project" value="UniProtKB-KW"/>
</dbReference>
<gene>
    <name evidence="7" type="ORF">M513_04050</name>
    <name evidence="8" type="ORF">M514_04050</name>
</gene>
<keyword evidence="9" id="KW-1185">Reference proteome</keyword>
<dbReference type="SUPFAM" id="SSF54928">
    <property type="entry name" value="RNA-binding domain, RBD"/>
    <property type="match status" value="1"/>
</dbReference>
<evidence type="ECO:0000259" key="6">
    <source>
        <dbReference type="PROSITE" id="PS50103"/>
    </source>
</evidence>
<dbReference type="EMBL" id="KL367477">
    <property type="protein sequence ID" value="KFD72514.1"/>
    <property type="molecule type" value="Genomic_DNA"/>
</dbReference>
<evidence type="ECO:0000313" key="9">
    <source>
        <dbReference type="Proteomes" id="UP000030764"/>
    </source>
</evidence>
<dbReference type="Proteomes" id="UP000030758">
    <property type="component" value="Unassembled WGS sequence"/>
</dbReference>
<accession>A0A085MD36</accession>
<evidence type="ECO:0000256" key="2">
    <source>
        <dbReference type="ARBA" id="ARBA00022737"/>
    </source>
</evidence>
<evidence type="ECO:0000256" key="5">
    <source>
        <dbReference type="PROSITE-ProRule" id="PRU00723"/>
    </source>
</evidence>
<reference evidence="7 9" key="1">
    <citation type="journal article" date="2014" name="Nat. Genet.">
        <title>Genome and transcriptome of the porcine whipworm Trichuris suis.</title>
        <authorList>
            <person name="Jex A.R."/>
            <person name="Nejsum P."/>
            <person name="Schwarz E.M."/>
            <person name="Hu L."/>
            <person name="Young N.D."/>
            <person name="Hall R.S."/>
            <person name="Korhonen P.K."/>
            <person name="Liao S."/>
            <person name="Thamsborg S."/>
            <person name="Xia J."/>
            <person name="Xu P."/>
            <person name="Wang S."/>
            <person name="Scheerlinck J.P."/>
            <person name="Hofmann A."/>
            <person name="Sternberg P.W."/>
            <person name="Wang J."/>
            <person name="Gasser R.B."/>
        </authorList>
    </citation>
    <scope>NUCLEOTIDE SEQUENCE [LARGE SCALE GENOMIC DNA]</scope>
    <source>
        <strain evidence="8">DCEP-RM93F</strain>
        <strain evidence="7">DCEP-RM93M</strain>
    </source>
</reference>
<evidence type="ECO:0000313" key="7">
    <source>
        <dbReference type="EMBL" id="KFD55132.1"/>
    </source>
</evidence>
<dbReference type="PRINTS" id="PR01848">
    <property type="entry name" value="U2AUXFACTOR"/>
</dbReference>
<dbReference type="GO" id="GO:0003723">
    <property type="term" value="F:RNA binding"/>
    <property type="evidence" value="ECO:0007669"/>
    <property type="project" value="InterPro"/>
</dbReference>
<evidence type="ECO:0000313" key="8">
    <source>
        <dbReference type="EMBL" id="KFD72514.1"/>
    </source>
</evidence>
<dbReference type="EMBL" id="KL363202">
    <property type="protein sequence ID" value="KFD55132.1"/>
    <property type="molecule type" value="Genomic_DNA"/>
</dbReference>
<dbReference type="GO" id="GO:0089701">
    <property type="term" value="C:U2AF complex"/>
    <property type="evidence" value="ECO:0007669"/>
    <property type="project" value="InterPro"/>
</dbReference>
<dbReference type="PROSITE" id="PS50103">
    <property type="entry name" value="ZF_C3H1"/>
    <property type="match status" value="2"/>
</dbReference>
<protein>
    <recommendedName>
        <fullName evidence="6">C3H1-type domain-containing protein</fullName>
    </recommendedName>
</protein>